<dbReference type="RefSeq" id="WP_343332581.1">
    <property type="nucleotide sequence ID" value="NZ_JAPOHD010000014.1"/>
</dbReference>
<feature type="non-terminal residue" evidence="1">
    <location>
        <position position="397"/>
    </location>
</feature>
<dbReference type="EMBL" id="JAPOHD010000014">
    <property type="protein sequence ID" value="MCY1720247.1"/>
    <property type="molecule type" value="Genomic_DNA"/>
</dbReference>
<sequence>MKYIYLLLILTFYSTINYAQSPRLMFWTTQNTSTGVYPQNAYGLAAGIDSVYQNYSGLEPYNDGRNVWRNTSDLSTVDLTTSPYLSFSIYSKDGNIKFDRFVLGGYALLFNDIRAQLRWSIDDYASSLGEFCSIGTSYTLTSLELEDQGIIHDKTIEFRLYFYNDIGLIYNVSWYNYETCDATPTSYGYGNFSIWGLFCNTTSDITATECDNYTSPSGKYNWTSSGTYHDTIPNSVGADSIMTINLTILESATGTDTRTECNSFTWIDGNLYTQSNNTATYNIEGGAANGCDSLVTLDLTILNSATGTDTRTECNSYTWIDGNLYTQSNNTATYNIAGGAANGCDSLVTLDLTILKSATGTDTRTECNSFTWIDGNLYTQSNNTATYNIEGGAANGC</sequence>
<name>A0A9X3F5P4_9BACT</name>
<reference evidence="1" key="1">
    <citation type="submission" date="2022-11" db="EMBL/GenBank/DDBJ databases">
        <title>Marilongibacter aestuarii gen. nov., sp. nov., isolated from tidal flat sediment.</title>
        <authorList>
            <person name="Jiayan W."/>
        </authorList>
    </citation>
    <scope>NUCLEOTIDE SEQUENCE</scope>
    <source>
        <strain evidence="1">Z1-6</strain>
    </source>
</reference>
<evidence type="ECO:0000313" key="1">
    <source>
        <dbReference type="EMBL" id="MCY1720247.1"/>
    </source>
</evidence>
<gene>
    <name evidence="1" type="ORF">OU798_07825</name>
</gene>
<keyword evidence="2" id="KW-1185">Reference proteome</keyword>
<evidence type="ECO:0000313" key="2">
    <source>
        <dbReference type="Proteomes" id="UP001145087"/>
    </source>
</evidence>
<dbReference type="Proteomes" id="UP001145087">
    <property type="component" value="Unassembled WGS sequence"/>
</dbReference>
<organism evidence="1 2">
    <name type="scientific">Draconibacterium aestuarii</name>
    <dbReference type="NCBI Taxonomy" id="2998507"/>
    <lineage>
        <taxon>Bacteria</taxon>
        <taxon>Pseudomonadati</taxon>
        <taxon>Bacteroidota</taxon>
        <taxon>Bacteroidia</taxon>
        <taxon>Marinilabiliales</taxon>
        <taxon>Prolixibacteraceae</taxon>
        <taxon>Draconibacterium</taxon>
    </lineage>
</organism>
<accession>A0A9X3F5P4</accession>
<protein>
    <submittedName>
        <fullName evidence="1">Uncharacterized protein</fullName>
    </submittedName>
</protein>
<comment type="caution">
    <text evidence="1">The sequence shown here is derived from an EMBL/GenBank/DDBJ whole genome shotgun (WGS) entry which is preliminary data.</text>
</comment>
<dbReference type="AlphaFoldDB" id="A0A9X3F5P4"/>
<proteinExistence type="predicted"/>